<dbReference type="HOGENOM" id="CLU_3392878_0_0_1"/>
<evidence type="ECO:0000313" key="1">
    <source>
        <dbReference type="EnsemblPlants" id="Bo31330s010.1"/>
    </source>
</evidence>
<protein>
    <submittedName>
        <fullName evidence="1">Uncharacterized protein</fullName>
    </submittedName>
</protein>
<accession>A0A0D3AZ32</accession>
<dbReference type="Gramene" id="Bo31330s010.1">
    <property type="protein sequence ID" value="Bo31330s010.1"/>
    <property type="gene ID" value="Bo31330s010"/>
</dbReference>
<proteinExistence type="predicted"/>
<dbReference type="Proteomes" id="UP000032141">
    <property type="component" value="Unassembled WGS sequence"/>
</dbReference>
<dbReference type="EnsemblPlants" id="Bo31330s010.1">
    <property type="protein sequence ID" value="Bo31330s010.1"/>
    <property type="gene ID" value="Bo31330s010"/>
</dbReference>
<reference evidence="1" key="2">
    <citation type="submission" date="2015-06" db="UniProtKB">
        <authorList>
            <consortium name="EnsemblPlants"/>
        </authorList>
    </citation>
    <scope>IDENTIFICATION</scope>
</reference>
<reference evidence="1" key="1">
    <citation type="journal article" date="2014" name="Genome Biol.">
        <title>Transcriptome and methylome profiling reveals relics of genome dominance in the mesopolyploid Brassica oleracea.</title>
        <authorList>
            <person name="Parkin I.A."/>
            <person name="Koh C."/>
            <person name="Tang H."/>
            <person name="Robinson S.J."/>
            <person name="Kagale S."/>
            <person name="Clarke W.E."/>
            <person name="Town C.D."/>
            <person name="Nixon J."/>
            <person name="Krishnakumar V."/>
            <person name="Bidwell S.L."/>
            <person name="Denoeud F."/>
            <person name="Belcram H."/>
            <person name="Links M.G."/>
            <person name="Just J."/>
            <person name="Clarke C."/>
            <person name="Bender T."/>
            <person name="Huebert T."/>
            <person name="Mason A.S."/>
            <person name="Pires J.C."/>
            <person name="Barker G."/>
            <person name="Moore J."/>
            <person name="Walley P.G."/>
            <person name="Manoli S."/>
            <person name="Batley J."/>
            <person name="Edwards D."/>
            <person name="Nelson M.N."/>
            <person name="Wang X."/>
            <person name="Paterson A.H."/>
            <person name="King G."/>
            <person name="Bancroft I."/>
            <person name="Chalhoub B."/>
            <person name="Sharpe A.G."/>
        </authorList>
    </citation>
    <scope>NUCLEOTIDE SEQUENCE [LARGE SCALE GENOMIC DNA]</scope>
    <source>
        <strain evidence="1">cv. TO1000</strain>
    </source>
</reference>
<evidence type="ECO:0000313" key="2">
    <source>
        <dbReference type="Proteomes" id="UP000032141"/>
    </source>
</evidence>
<keyword evidence="2" id="KW-1185">Reference proteome</keyword>
<dbReference type="AlphaFoldDB" id="A0A0D3AZ32"/>
<name>A0A0D3AZ32_BRAOL</name>
<organism evidence="1 2">
    <name type="scientific">Brassica oleracea var. oleracea</name>
    <dbReference type="NCBI Taxonomy" id="109376"/>
    <lineage>
        <taxon>Eukaryota</taxon>
        <taxon>Viridiplantae</taxon>
        <taxon>Streptophyta</taxon>
        <taxon>Embryophyta</taxon>
        <taxon>Tracheophyta</taxon>
        <taxon>Spermatophyta</taxon>
        <taxon>Magnoliopsida</taxon>
        <taxon>eudicotyledons</taxon>
        <taxon>Gunneridae</taxon>
        <taxon>Pentapetalae</taxon>
        <taxon>rosids</taxon>
        <taxon>malvids</taxon>
        <taxon>Brassicales</taxon>
        <taxon>Brassicaceae</taxon>
        <taxon>Brassiceae</taxon>
        <taxon>Brassica</taxon>
    </lineage>
</organism>
<sequence>MSNVTIINEKALNECLKEITCALSIRMSLSLS</sequence>